<dbReference type="Proteomes" id="UP000054324">
    <property type="component" value="Unassembled WGS sequence"/>
</dbReference>
<dbReference type="KEGG" id="ovi:T265_13417"/>
<accession>A0A075AH17</accession>
<keyword evidence="2" id="KW-1185">Reference proteome</keyword>
<dbReference type="EMBL" id="KL596682">
    <property type="protein sequence ID" value="KER29274.1"/>
    <property type="molecule type" value="Genomic_DNA"/>
</dbReference>
<dbReference type="OrthoDB" id="8862460at2759"/>
<protein>
    <submittedName>
        <fullName evidence="1">Uncharacterized protein</fullName>
    </submittedName>
</protein>
<dbReference type="CTD" id="20327584"/>
<reference evidence="1 2" key="1">
    <citation type="submission" date="2013-11" db="EMBL/GenBank/DDBJ databases">
        <title>Opisthorchis viverrini - life in the bile duct.</title>
        <authorList>
            <person name="Young N.D."/>
            <person name="Nagarajan N."/>
            <person name="Lin S.J."/>
            <person name="Korhonen P.K."/>
            <person name="Jex A.R."/>
            <person name="Hall R.S."/>
            <person name="Safavi-Hemami H."/>
            <person name="Kaewkong W."/>
            <person name="Bertrand D."/>
            <person name="Gao S."/>
            <person name="Seet Q."/>
            <person name="Wongkham S."/>
            <person name="Teh B.T."/>
            <person name="Wongkham C."/>
            <person name="Intapan P.M."/>
            <person name="Maleewong W."/>
            <person name="Yang X."/>
            <person name="Hu M."/>
            <person name="Wang Z."/>
            <person name="Hofmann A."/>
            <person name="Sternberg P.W."/>
            <person name="Tan P."/>
            <person name="Wang J."/>
            <person name="Gasser R.B."/>
        </authorList>
    </citation>
    <scope>NUCLEOTIDE SEQUENCE [LARGE SCALE GENOMIC DNA]</scope>
</reference>
<evidence type="ECO:0000313" key="2">
    <source>
        <dbReference type="Proteomes" id="UP000054324"/>
    </source>
</evidence>
<organism evidence="1 2">
    <name type="scientific">Opisthorchis viverrini</name>
    <name type="common">Southeast Asian liver fluke</name>
    <dbReference type="NCBI Taxonomy" id="6198"/>
    <lineage>
        <taxon>Eukaryota</taxon>
        <taxon>Metazoa</taxon>
        <taxon>Spiralia</taxon>
        <taxon>Lophotrochozoa</taxon>
        <taxon>Platyhelminthes</taxon>
        <taxon>Trematoda</taxon>
        <taxon>Digenea</taxon>
        <taxon>Opisthorchiida</taxon>
        <taxon>Opisthorchiata</taxon>
        <taxon>Opisthorchiidae</taxon>
        <taxon>Opisthorchis</taxon>
    </lineage>
</organism>
<gene>
    <name evidence="1" type="ORF">T265_13417</name>
</gene>
<evidence type="ECO:0000313" key="1">
    <source>
        <dbReference type="EMBL" id="KER29274.1"/>
    </source>
</evidence>
<proteinExistence type="predicted"/>
<sequence>MVTLGMRHSQHIYFSNVWARPDKCLEFCGQNWGALTKHVCGSKTSRVIFIKETIHKVAENSSTAQDRFRPSWDSSGRHSPRVSVNLMIYLNQNWTAFEKYTHLQINLVFTRDSTEAPVYVFLLLGTNKTTKGANAFHELRKYLRAMAHRETFSSDGAPVVSSFSPTPLALCC</sequence>
<dbReference type="RefSeq" id="XP_009167035.1">
    <property type="nucleotide sequence ID" value="XM_009168771.1"/>
</dbReference>
<feature type="non-terminal residue" evidence="1">
    <location>
        <position position="172"/>
    </location>
</feature>
<dbReference type="AlphaFoldDB" id="A0A075AH17"/>
<dbReference type="GeneID" id="20327584"/>
<name>A0A075AH17_OPIVI</name>